<dbReference type="Gene3D" id="6.10.110.10">
    <property type="match status" value="2"/>
</dbReference>
<organism evidence="7 8">
    <name type="scientific">Stylophora pistillata</name>
    <name type="common">Smooth cauliflower coral</name>
    <dbReference type="NCBI Taxonomy" id="50429"/>
    <lineage>
        <taxon>Eukaryota</taxon>
        <taxon>Metazoa</taxon>
        <taxon>Cnidaria</taxon>
        <taxon>Anthozoa</taxon>
        <taxon>Hexacorallia</taxon>
        <taxon>Scleractinia</taxon>
        <taxon>Astrocoeniina</taxon>
        <taxon>Pocilloporidae</taxon>
        <taxon>Stylophora</taxon>
    </lineage>
</organism>
<keyword evidence="8" id="KW-1185">Reference proteome</keyword>
<dbReference type="Proteomes" id="UP000225706">
    <property type="component" value="Unassembled WGS sequence"/>
</dbReference>
<dbReference type="AlphaFoldDB" id="A0A2B4RM72"/>
<evidence type="ECO:0000256" key="4">
    <source>
        <dbReference type="ARBA" id="ARBA00022989"/>
    </source>
</evidence>
<evidence type="ECO:0000313" key="7">
    <source>
        <dbReference type="EMBL" id="PFX19524.1"/>
    </source>
</evidence>
<sequence length="631" mass="66315">MLEYLSLDIICFLKVSVSLKLCSQKTVSMLIMQDPPTQATSSNSQGDPAGNTTPPNEDGVNWGRVGAVTGGALITGAVAVAAAPVVLGVAGFTTGGVAAGSVAAAAQSAIYGGFTGGFFSLLQSAGAAGIGLAGNAAIAATGATVGGAGSYFFVNRNSRGETQAETIKLLICGGGSGAHAFGGIASSRKGTEVRVLTLNQDEAKRCSSVMQTKSLLFKWHREGLEPTSIKSKPALITTNPDEAIRDIDFVVFPEFAHEHYLDDYLNALKPHIRPGMTLIGLPGGPDFNFHVCSALGETVQQCTILNFEWSPWICSTAESGVECDVLDTKETLLGTIKKPFVYRKETQQIHNQFQINMWFSWGYIAAVAGGAVVTGAAAVVTAPVVLSAAGFTTGGVAVGSMAATAQSAIYGAFTGGVFSALQSAGDAGIGWARNAAIGAAGALVGGDLGARFYGTGVRVLTLYQDEAKRWSSAMQTKSLQVKLHRNGQELKSIISKPPLITTYPDEAMRDIDFVVLPAFAHEIYLDGHLNTLKPHIRPGMTLIGLPGGPDFDFHVRRALGESAEQCTILDFEWSPRICCTAEFDVECDVLDTKEVLLGTMKEGSIKPTKDPVRNLQYLLGPVHEAIVSVSD</sequence>
<feature type="region of interest" description="Disordered" evidence="6">
    <location>
        <begin position="35"/>
        <end position="60"/>
    </location>
</feature>
<evidence type="ECO:0000313" key="8">
    <source>
        <dbReference type="Proteomes" id="UP000225706"/>
    </source>
</evidence>
<keyword evidence="5" id="KW-0472">Membrane</keyword>
<dbReference type="EMBL" id="LSMT01000356">
    <property type="protein sequence ID" value="PFX19524.1"/>
    <property type="molecule type" value="Genomic_DNA"/>
</dbReference>
<evidence type="ECO:0000256" key="1">
    <source>
        <dbReference type="ARBA" id="ARBA00004141"/>
    </source>
</evidence>
<dbReference type="InterPro" id="IPR009311">
    <property type="entry name" value="IFI6/IFI27-like"/>
</dbReference>
<dbReference type="GO" id="GO:0016020">
    <property type="term" value="C:membrane"/>
    <property type="evidence" value="ECO:0007669"/>
    <property type="project" value="UniProtKB-SubCell"/>
</dbReference>
<comment type="similarity">
    <text evidence="2">Belongs to the IFI6/IFI27 family.</text>
</comment>
<dbReference type="PANTHER" id="PTHR38015:SF1">
    <property type="entry name" value="OPINE DEHYDROGENASE DOMAIN-CONTAINING PROTEIN"/>
    <property type="match status" value="1"/>
</dbReference>
<evidence type="ECO:0000256" key="3">
    <source>
        <dbReference type="ARBA" id="ARBA00022692"/>
    </source>
</evidence>
<evidence type="ECO:0000256" key="5">
    <source>
        <dbReference type="ARBA" id="ARBA00023136"/>
    </source>
</evidence>
<evidence type="ECO:0000256" key="2">
    <source>
        <dbReference type="ARBA" id="ARBA00007262"/>
    </source>
</evidence>
<accession>A0A2B4RM72</accession>
<keyword evidence="3" id="KW-0812">Transmembrane</keyword>
<dbReference type="InterPro" id="IPR051729">
    <property type="entry name" value="Opine/Lysopine_DH"/>
</dbReference>
<dbReference type="PANTHER" id="PTHR38015">
    <property type="entry name" value="BLR6086 PROTEIN"/>
    <property type="match status" value="1"/>
</dbReference>
<feature type="compositionally biased region" description="Polar residues" evidence="6">
    <location>
        <begin position="35"/>
        <end position="55"/>
    </location>
</feature>
<keyword evidence="4" id="KW-1133">Transmembrane helix</keyword>
<dbReference type="OrthoDB" id="6058913at2759"/>
<comment type="subcellular location">
    <subcellularLocation>
        <location evidence="1">Membrane</location>
        <topology evidence="1">Multi-pass membrane protein</topology>
    </subcellularLocation>
</comment>
<protein>
    <submittedName>
        <fullName evidence="7">Tauropine dehydrogenase</fullName>
    </submittedName>
</protein>
<dbReference type="Pfam" id="PF06140">
    <property type="entry name" value="Ifi-6-16"/>
    <property type="match status" value="2"/>
</dbReference>
<dbReference type="SUPFAM" id="SSF51735">
    <property type="entry name" value="NAD(P)-binding Rossmann-fold domains"/>
    <property type="match status" value="1"/>
</dbReference>
<dbReference type="Gene3D" id="3.40.50.720">
    <property type="entry name" value="NAD(P)-binding Rossmann-like Domain"/>
    <property type="match status" value="2"/>
</dbReference>
<gene>
    <name evidence="7" type="primary">tadh</name>
    <name evidence="7" type="ORF">AWC38_SpisGene16045</name>
</gene>
<evidence type="ECO:0000256" key="6">
    <source>
        <dbReference type="SAM" id="MobiDB-lite"/>
    </source>
</evidence>
<proteinExistence type="inferred from homology"/>
<reference evidence="8" key="1">
    <citation type="journal article" date="2017" name="bioRxiv">
        <title>Comparative analysis of the genomes of Stylophora pistillata and Acropora digitifera provides evidence for extensive differences between species of corals.</title>
        <authorList>
            <person name="Voolstra C.R."/>
            <person name="Li Y."/>
            <person name="Liew Y.J."/>
            <person name="Baumgarten S."/>
            <person name="Zoccola D."/>
            <person name="Flot J.-F."/>
            <person name="Tambutte S."/>
            <person name="Allemand D."/>
            <person name="Aranda M."/>
        </authorList>
    </citation>
    <scope>NUCLEOTIDE SEQUENCE [LARGE SCALE GENOMIC DNA]</scope>
</reference>
<dbReference type="InterPro" id="IPR038213">
    <property type="entry name" value="IFI6/IFI27-like_sf"/>
</dbReference>
<name>A0A2B4RM72_STYPI</name>
<comment type="caution">
    <text evidence="7">The sequence shown here is derived from an EMBL/GenBank/DDBJ whole genome shotgun (WGS) entry which is preliminary data.</text>
</comment>
<dbReference type="InterPro" id="IPR036291">
    <property type="entry name" value="NAD(P)-bd_dom_sf"/>
</dbReference>